<protein>
    <submittedName>
        <fullName evidence="1">Uncharacterized protein</fullName>
    </submittedName>
</protein>
<reference evidence="1" key="1">
    <citation type="submission" date="2021-05" db="EMBL/GenBank/DDBJ databases">
        <authorList>
            <person name="Scholz U."/>
            <person name="Mascher M."/>
            <person name="Fiebig A."/>
        </authorList>
    </citation>
    <scope>NUCLEOTIDE SEQUENCE [LARGE SCALE GENOMIC DNA]</scope>
</reference>
<reference evidence="1" key="2">
    <citation type="submission" date="2025-09" db="UniProtKB">
        <authorList>
            <consortium name="EnsemblPlants"/>
        </authorList>
    </citation>
    <scope>IDENTIFICATION</scope>
</reference>
<evidence type="ECO:0000313" key="2">
    <source>
        <dbReference type="Proteomes" id="UP001732700"/>
    </source>
</evidence>
<sequence length="208" mass="23817">MQGLVKQHLERARQIMKSQADKRRSDRRFSFGDWVFLKVQPYVQNSVADRASQKIAFRYFGPFQANAPTQDDQSRLPPPVPEPEDCQPDEPYQVLQRRQYLRGSTVRAQVLVQWSSMPESLATWEDETQLRARFPSSPAWGQAGVEGKGNVTPISATTTSKKRRKYIQASKAVTREDGACEPAGERQAERPRCLRQPSCRLNPKDWIL</sequence>
<proteinExistence type="predicted"/>
<evidence type="ECO:0000313" key="1">
    <source>
        <dbReference type="EnsemblPlants" id="AVESA.00010b.r2.7CG0659290.1.CDS.1"/>
    </source>
</evidence>
<keyword evidence="2" id="KW-1185">Reference proteome</keyword>
<accession>A0ACD6A284</accession>
<dbReference type="Proteomes" id="UP001732700">
    <property type="component" value="Chromosome 7C"/>
</dbReference>
<name>A0ACD6A284_AVESA</name>
<dbReference type="EnsemblPlants" id="AVESA.00010b.r2.7CG0659290.1">
    <property type="protein sequence ID" value="AVESA.00010b.r2.7CG0659290.1.CDS.1"/>
    <property type="gene ID" value="AVESA.00010b.r2.7CG0659290"/>
</dbReference>
<organism evidence="1 2">
    <name type="scientific">Avena sativa</name>
    <name type="common">Oat</name>
    <dbReference type="NCBI Taxonomy" id="4498"/>
    <lineage>
        <taxon>Eukaryota</taxon>
        <taxon>Viridiplantae</taxon>
        <taxon>Streptophyta</taxon>
        <taxon>Embryophyta</taxon>
        <taxon>Tracheophyta</taxon>
        <taxon>Spermatophyta</taxon>
        <taxon>Magnoliopsida</taxon>
        <taxon>Liliopsida</taxon>
        <taxon>Poales</taxon>
        <taxon>Poaceae</taxon>
        <taxon>BOP clade</taxon>
        <taxon>Pooideae</taxon>
        <taxon>Poodae</taxon>
        <taxon>Poeae</taxon>
        <taxon>Poeae Chloroplast Group 1 (Aveneae type)</taxon>
        <taxon>Aveninae</taxon>
        <taxon>Avena</taxon>
    </lineage>
</organism>